<name>A0A0S4JMZ7_BODSA</name>
<evidence type="ECO:0000313" key="2">
    <source>
        <dbReference type="Proteomes" id="UP000051952"/>
    </source>
</evidence>
<dbReference type="Proteomes" id="UP000051952">
    <property type="component" value="Unassembled WGS sequence"/>
</dbReference>
<dbReference type="VEuPathDB" id="TriTrypDB:BSAL_32915"/>
<reference evidence="2" key="1">
    <citation type="submission" date="2015-09" db="EMBL/GenBank/DDBJ databases">
        <authorList>
            <consortium name="Pathogen Informatics"/>
        </authorList>
    </citation>
    <scope>NUCLEOTIDE SEQUENCE [LARGE SCALE GENOMIC DNA]</scope>
    <source>
        <strain evidence="2">Lake Konstanz</strain>
    </source>
</reference>
<keyword evidence="2" id="KW-1185">Reference proteome</keyword>
<dbReference type="AlphaFoldDB" id="A0A0S4JMZ7"/>
<gene>
    <name evidence="1" type="ORF">BSAL_32915</name>
</gene>
<proteinExistence type="predicted"/>
<sequence length="562" mass="61770">MFPIFPLSASHEKSLVRPSLTSRVEEFRQLQKYPQQSTNIQATLQAPLSLPSTTSLFSICRRRWSSSELWMDSEMPSQYTPMLPDDANRWVKAALRVVTSCKAADSLNVVTYPGIVDGPSRGKSFSQVACGVLCGQYRDNLSFVNALIDTVLARCLVSPLPATTTSPVIDRREYALRLLRHVRSVVFPMMLAANSVSEDEEVTDFSDELFPRAWKSETQKKVNKSSGGMSQRKHAIRCVASRALDDLISFVEARLRKVQGQALNAVRVRLYHEDAAAKAVQQKSKNAKKSAILKVRTSTTTGIRDAAAAATVALSAPQMTFYSKLLQQLRDTQVHSVAQGAYTNLSVVFREVEWLLLTSVFDDGPTPSTTIARLAYEVSDEWKNVSLASAVSSFASDEDRDANEATVPGKTLHVADHAATHADSASHVALQILDHLETSVDKAQLFAYPFWRLSSASSLDGSNAINGCERYDCTMLMRQVLHSSTNTTTTNVGGHDGGFCTHATSSMLLTPLGCYDYLCAALENIVDDCVALFGPEHERSKLAEAMRRELTTRAISCGLLQR</sequence>
<protein>
    <submittedName>
        <fullName evidence="1">Uncharacterized protein</fullName>
    </submittedName>
</protein>
<accession>A0A0S4JMZ7</accession>
<dbReference type="EMBL" id="CYKH01001944">
    <property type="protein sequence ID" value="CUG91604.1"/>
    <property type="molecule type" value="Genomic_DNA"/>
</dbReference>
<organism evidence="1 2">
    <name type="scientific">Bodo saltans</name>
    <name type="common">Flagellated protozoan</name>
    <dbReference type="NCBI Taxonomy" id="75058"/>
    <lineage>
        <taxon>Eukaryota</taxon>
        <taxon>Discoba</taxon>
        <taxon>Euglenozoa</taxon>
        <taxon>Kinetoplastea</taxon>
        <taxon>Metakinetoplastina</taxon>
        <taxon>Eubodonida</taxon>
        <taxon>Bodonidae</taxon>
        <taxon>Bodo</taxon>
    </lineage>
</organism>
<evidence type="ECO:0000313" key="1">
    <source>
        <dbReference type="EMBL" id="CUG91604.1"/>
    </source>
</evidence>